<dbReference type="InterPro" id="IPR005754">
    <property type="entry name" value="Sortase"/>
</dbReference>
<dbReference type="CDD" id="cd05829">
    <property type="entry name" value="Sortase_F"/>
    <property type="match status" value="1"/>
</dbReference>
<protein>
    <submittedName>
        <fullName evidence="2">Hypothetical secreted protein</fullName>
    </submittedName>
</protein>
<evidence type="ECO:0000313" key="3">
    <source>
        <dbReference type="Proteomes" id="UP000195787"/>
    </source>
</evidence>
<name>A0A1R4GMI7_9MICO</name>
<dbReference type="GeneID" id="303174177"/>
<gene>
    <name evidence="2" type="ORF">CZ674_13255</name>
</gene>
<dbReference type="Pfam" id="PF04203">
    <property type="entry name" value="Sortase"/>
    <property type="match status" value="1"/>
</dbReference>
<dbReference type="Gene3D" id="2.40.260.10">
    <property type="entry name" value="Sortase"/>
    <property type="match status" value="1"/>
</dbReference>
<evidence type="ECO:0000313" key="2">
    <source>
        <dbReference type="EMBL" id="SJM69389.1"/>
    </source>
</evidence>
<dbReference type="InterPro" id="IPR023365">
    <property type="entry name" value="Sortase_dom-sf"/>
</dbReference>
<dbReference type="OrthoDB" id="4425249at2"/>
<sequence length="203" mass="20944">MTAGAVVAIGIGVGILGLNSMNATPQYEAASRVPVAPLAPSAHPVSAAQPVSVTVPVVGLETEVDVQPPAVEGVLTPPEADTATWLDDRGLAGADSSDTVYLLGHSAQYGGGAFDPLVDREQLKSTVMPGDEIVVETAEGAVVYQVVSTEFYGSAELSSIPKVWGESAGRLVLVTCLFDADGNRIEQNLVVFARIAPESADEQ</sequence>
<dbReference type="EMBL" id="FUHU01000046">
    <property type="protein sequence ID" value="SJM69389.1"/>
    <property type="molecule type" value="Genomic_DNA"/>
</dbReference>
<keyword evidence="1" id="KW-0378">Hydrolase</keyword>
<dbReference type="SUPFAM" id="SSF63817">
    <property type="entry name" value="Sortase"/>
    <property type="match status" value="1"/>
</dbReference>
<keyword evidence="3" id="KW-1185">Reference proteome</keyword>
<dbReference type="InterPro" id="IPR042001">
    <property type="entry name" value="Sortase_F"/>
</dbReference>
<dbReference type="Proteomes" id="UP000195787">
    <property type="component" value="Unassembled WGS sequence"/>
</dbReference>
<proteinExistence type="predicted"/>
<dbReference type="RefSeq" id="WP_086993017.1">
    <property type="nucleotide sequence ID" value="NZ_FUHU01000046.1"/>
</dbReference>
<dbReference type="AlphaFoldDB" id="A0A1R4GMI7"/>
<reference evidence="2 3" key="1">
    <citation type="submission" date="2017-02" db="EMBL/GenBank/DDBJ databases">
        <authorList>
            <person name="Peterson S.W."/>
        </authorList>
    </citation>
    <scope>NUCLEOTIDE SEQUENCE [LARGE SCALE GENOMIC DNA]</scope>
    <source>
        <strain evidence="2 3">LMG 22410</strain>
    </source>
</reference>
<organism evidence="2 3">
    <name type="scientific">Agrococcus casei LMG 22410</name>
    <dbReference type="NCBI Taxonomy" id="1255656"/>
    <lineage>
        <taxon>Bacteria</taxon>
        <taxon>Bacillati</taxon>
        <taxon>Actinomycetota</taxon>
        <taxon>Actinomycetes</taxon>
        <taxon>Micrococcales</taxon>
        <taxon>Microbacteriaceae</taxon>
        <taxon>Agrococcus</taxon>
    </lineage>
</organism>
<accession>A0A1R4GMI7</accession>
<evidence type="ECO:0000256" key="1">
    <source>
        <dbReference type="ARBA" id="ARBA00022801"/>
    </source>
</evidence>